<accession>A0A7C8ZD34</accession>
<dbReference type="AlphaFoldDB" id="A0A7C8ZD34"/>
<reference evidence="1" key="1">
    <citation type="journal article" date="2013" name="J. Plant Res.">
        <title>Effect of fungi and light on seed germination of three Opuntia species from semiarid lands of central Mexico.</title>
        <authorList>
            <person name="Delgado-Sanchez P."/>
            <person name="Jimenez-Bremont J.F."/>
            <person name="Guerrero-Gonzalez Mde L."/>
            <person name="Flores J."/>
        </authorList>
    </citation>
    <scope>NUCLEOTIDE SEQUENCE</scope>
    <source>
        <tissue evidence="1">Cladode</tissue>
    </source>
</reference>
<sequence length="128" mass="14993">MAPNIYCCGAGTAADTEAVTVWCAIANDLGQQLSRQPTFKQFYEVWIAIPWRYKRLKNLWISTVFTVAWRLWMVRNEIIFQQKELSLVEVCHSIKWKVALWTKAWKQPVPYTVEDVARNFSSIPVLFH</sequence>
<name>A0A7C8ZD34_OPUST</name>
<organism evidence="1">
    <name type="scientific">Opuntia streptacantha</name>
    <name type="common">Prickly pear cactus</name>
    <name type="synonym">Opuntia cardona</name>
    <dbReference type="NCBI Taxonomy" id="393608"/>
    <lineage>
        <taxon>Eukaryota</taxon>
        <taxon>Viridiplantae</taxon>
        <taxon>Streptophyta</taxon>
        <taxon>Embryophyta</taxon>
        <taxon>Tracheophyta</taxon>
        <taxon>Spermatophyta</taxon>
        <taxon>Magnoliopsida</taxon>
        <taxon>eudicotyledons</taxon>
        <taxon>Gunneridae</taxon>
        <taxon>Pentapetalae</taxon>
        <taxon>Caryophyllales</taxon>
        <taxon>Cactineae</taxon>
        <taxon>Cactaceae</taxon>
        <taxon>Opuntioideae</taxon>
        <taxon>Opuntia</taxon>
    </lineage>
</organism>
<proteinExistence type="predicted"/>
<protein>
    <recommendedName>
        <fullName evidence="2">Reverse transcriptase zinc-binding domain-containing protein</fullName>
    </recommendedName>
</protein>
<evidence type="ECO:0000313" key="1">
    <source>
        <dbReference type="EMBL" id="MBA4640312.1"/>
    </source>
</evidence>
<dbReference type="EMBL" id="GISG01118534">
    <property type="protein sequence ID" value="MBA4640312.1"/>
    <property type="molecule type" value="Transcribed_RNA"/>
</dbReference>
<reference evidence="1" key="2">
    <citation type="submission" date="2020-07" db="EMBL/GenBank/DDBJ databases">
        <authorList>
            <person name="Vera ALvarez R."/>
            <person name="Arias-Moreno D.M."/>
            <person name="Jimenez-Jacinto V."/>
            <person name="Jimenez-Bremont J.F."/>
            <person name="Swaminathan K."/>
            <person name="Moose S.P."/>
            <person name="Guerrero-Gonzalez M.L."/>
            <person name="Marino-Ramirez L."/>
            <person name="Landsman D."/>
            <person name="Rodriguez-Kessler M."/>
            <person name="Delgado-Sanchez P."/>
        </authorList>
    </citation>
    <scope>NUCLEOTIDE SEQUENCE</scope>
    <source>
        <tissue evidence="1">Cladode</tissue>
    </source>
</reference>
<evidence type="ECO:0008006" key="2">
    <source>
        <dbReference type="Google" id="ProtNLM"/>
    </source>
</evidence>